<evidence type="ECO:0000313" key="2">
    <source>
        <dbReference type="EMBL" id="MQY28402.1"/>
    </source>
</evidence>
<name>A0A7K0DSR0_9NOCA</name>
<keyword evidence="3" id="KW-1185">Reference proteome</keyword>
<evidence type="ECO:0000256" key="1">
    <source>
        <dbReference type="SAM" id="MobiDB-lite"/>
    </source>
</evidence>
<dbReference type="SUPFAM" id="SSF160631">
    <property type="entry name" value="SMI1/KNR4-like"/>
    <property type="match status" value="1"/>
</dbReference>
<dbReference type="AlphaFoldDB" id="A0A7K0DSR0"/>
<evidence type="ECO:0000313" key="3">
    <source>
        <dbReference type="Proteomes" id="UP000431401"/>
    </source>
</evidence>
<dbReference type="Proteomes" id="UP000431401">
    <property type="component" value="Unassembled WGS sequence"/>
</dbReference>
<dbReference type="OrthoDB" id="5572373at2"/>
<accession>A0A7K0DSR0</accession>
<dbReference type="EMBL" id="WEGI01000008">
    <property type="protein sequence ID" value="MQY28402.1"/>
    <property type="molecule type" value="Genomic_DNA"/>
</dbReference>
<reference evidence="2 3" key="1">
    <citation type="submission" date="2019-10" db="EMBL/GenBank/DDBJ databases">
        <title>Nocardia macrotermitis sp. nov. and Nocardia aurantia sp. nov., isolated from the gut of fungus growing-termite Macrotermes natalensis.</title>
        <authorList>
            <person name="Benndorf R."/>
            <person name="Schwitalla J."/>
            <person name="Martin K."/>
            <person name="De Beer W."/>
            <person name="Kaster A.-K."/>
            <person name="Vollmers J."/>
            <person name="Poulsen M."/>
            <person name="Beemelmanns C."/>
        </authorList>
    </citation>
    <scope>NUCLEOTIDE SEQUENCE [LARGE SCALE GENOMIC DNA]</scope>
    <source>
        <strain evidence="2 3">RB56</strain>
    </source>
</reference>
<gene>
    <name evidence="2" type="ORF">NRB56_39860</name>
</gene>
<sequence>MTALDELTKLLPPPERRPAPDYDWPAIEAETGTALPHDYKCLVETYGPVRFSANLRLCTPHGGLDLACWTALTRELLGDPDFPPESEHVPAGFALDPSALQPWGSITGNEYCLWYTAGPDPDTWPVIVGGPAVWGFYRGTVTEFVLALLTRTLPHSEYFDDISEFVEDHGAYCVIDRDGAQSTIHAA</sequence>
<evidence type="ECO:0008006" key="4">
    <source>
        <dbReference type="Google" id="ProtNLM"/>
    </source>
</evidence>
<dbReference type="RefSeq" id="WP_153344286.1">
    <property type="nucleotide sequence ID" value="NZ_WEGI01000008.1"/>
</dbReference>
<comment type="caution">
    <text evidence="2">The sequence shown here is derived from an EMBL/GenBank/DDBJ whole genome shotgun (WGS) entry which is preliminary data.</text>
</comment>
<proteinExistence type="predicted"/>
<dbReference type="InterPro" id="IPR037883">
    <property type="entry name" value="Knr4/Smi1-like_sf"/>
</dbReference>
<feature type="region of interest" description="Disordered" evidence="1">
    <location>
        <begin position="1"/>
        <end position="22"/>
    </location>
</feature>
<organism evidence="2 3">
    <name type="scientific">Nocardia aurantia</name>
    <dbReference type="NCBI Taxonomy" id="2585199"/>
    <lineage>
        <taxon>Bacteria</taxon>
        <taxon>Bacillati</taxon>
        <taxon>Actinomycetota</taxon>
        <taxon>Actinomycetes</taxon>
        <taxon>Mycobacteriales</taxon>
        <taxon>Nocardiaceae</taxon>
        <taxon>Nocardia</taxon>
    </lineage>
</organism>
<protein>
    <recommendedName>
        <fullName evidence="4">Knr4/Smi1-like domain-containing protein</fullName>
    </recommendedName>
</protein>